<dbReference type="AlphaFoldDB" id="A0A5B7FET0"/>
<dbReference type="Proteomes" id="UP000324222">
    <property type="component" value="Unassembled WGS sequence"/>
</dbReference>
<protein>
    <submittedName>
        <fullName evidence="2">Uncharacterized protein</fullName>
    </submittedName>
</protein>
<reference evidence="2 3" key="1">
    <citation type="submission" date="2019-05" db="EMBL/GenBank/DDBJ databases">
        <title>Another draft genome of Portunus trituberculatus and its Hox gene families provides insights of decapod evolution.</title>
        <authorList>
            <person name="Jeong J.-H."/>
            <person name="Song I."/>
            <person name="Kim S."/>
            <person name="Choi T."/>
            <person name="Kim D."/>
            <person name="Ryu S."/>
            <person name="Kim W."/>
        </authorList>
    </citation>
    <scope>NUCLEOTIDE SEQUENCE [LARGE SCALE GENOMIC DNA]</scope>
    <source>
        <tissue evidence="2">Muscle</tissue>
    </source>
</reference>
<name>A0A5B7FET0_PORTR</name>
<sequence>MAEPGDTSRMRSLVVAGGDHSAIKEVLVVFILRCVRNDRMKARVQEYVDIHFASTESRIVSQLKDLSITGRKEEPPVGDETQYALKDTHSESISTSQSMSRNLPAAGEKASQMK</sequence>
<organism evidence="2 3">
    <name type="scientific">Portunus trituberculatus</name>
    <name type="common">Swimming crab</name>
    <name type="synonym">Neptunus trituberculatus</name>
    <dbReference type="NCBI Taxonomy" id="210409"/>
    <lineage>
        <taxon>Eukaryota</taxon>
        <taxon>Metazoa</taxon>
        <taxon>Ecdysozoa</taxon>
        <taxon>Arthropoda</taxon>
        <taxon>Crustacea</taxon>
        <taxon>Multicrustacea</taxon>
        <taxon>Malacostraca</taxon>
        <taxon>Eumalacostraca</taxon>
        <taxon>Eucarida</taxon>
        <taxon>Decapoda</taxon>
        <taxon>Pleocyemata</taxon>
        <taxon>Brachyura</taxon>
        <taxon>Eubrachyura</taxon>
        <taxon>Portunoidea</taxon>
        <taxon>Portunidae</taxon>
        <taxon>Portuninae</taxon>
        <taxon>Portunus</taxon>
    </lineage>
</organism>
<keyword evidence="3" id="KW-1185">Reference proteome</keyword>
<accession>A0A5B7FET0</accession>
<evidence type="ECO:0000313" key="3">
    <source>
        <dbReference type="Proteomes" id="UP000324222"/>
    </source>
</evidence>
<gene>
    <name evidence="2" type="ORF">E2C01_036619</name>
</gene>
<proteinExistence type="predicted"/>
<evidence type="ECO:0000313" key="2">
    <source>
        <dbReference type="EMBL" id="MPC42984.1"/>
    </source>
</evidence>
<comment type="caution">
    <text evidence="2">The sequence shown here is derived from an EMBL/GenBank/DDBJ whole genome shotgun (WGS) entry which is preliminary data.</text>
</comment>
<dbReference type="EMBL" id="VSRR010005637">
    <property type="protein sequence ID" value="MPC42984.1"/>
    <property type="molecule type" value="Genomic_DNA"/>
</dbReference>
<evidence type="ECO:0000256" key="1">
    <source>
        <dbReference type="SAM" id="MobiDB-lite"/>
    </source>
</evidence>
<feature type="compositionally biased region" description="Polar residues" evidence="1">
    <location>
        <begin position="91"/>
        <end position="101"/>
    </location>
</feature>
<feature type="region of interest" description="Disordered" evidence="1">
    <location>
        <begin position="67"/>
        <end position="114"/>
    </location>
</feature>